<comment type="caution">
    <text evidence="1">The sequence shown here is derived from an EMBL/GenBank/DDBJ whole genome shotgun (WGS) entry which is preliminary data.</text>
</comment>
<dbReference type="EMBL" id="QQWG01000006">
    <property type="protein sequence ID" value="RRG22061.1"/>
    <property type="molecule type" value="Genomic_DNA"/>
</dbReference>
<accession>A0A425Y2G7</accession>
<keyword evidence="2" id="KW-1185">Reference proteome</keyword>
<sequence length="86" mass="10232">MFPKVSLESKSELRKTFKWPGKTFQKIEFFLKTLTGLLFAQPQLFNLKPNKIRLHKKNTLVRLFNNTNLLNKMSFFNQNTTKQINL</sequence>
<evidence type="ECO:0000313" key="2">
    <source>
        <dbReference type="Proteomes" id="UP000285794"/>
    </source>
</evidence>
<organism evidence="1 2">
    <name type="scientific">Ancylomarina euxinus</name>
    <dbReference type="NCBI Taxonomy" id="2283627"/>
    <lineage>
        <taxon>Bacteria</taxon>
        <taxon>Pseudomonadati</taxon>
        <taxon>Bacteroidota</taxon>
        <taxon>Bacteroidia</taxon>
        <taxon>Marinilabiliales</taxon>
        <taxon>Marinifilaceae</taxon>
        <taxon>Ancylomarina</taxon>
    </lineage>
</organism>
<name>A0A425Y2G7_9BACT</name>
<dbReference type="AlphaFoldDB" id="A0A425Y2G7"/>
<dbReference type="Proteomes" id="UP000285794">
    <property type="component" value="Unassembled WGS sequence"/>
</dbReference>
<gene>
    <name evidence="1" type="ORF">DWB61_07540</name>
</gene>
<reference evidence="1 2" key="1">
    <citation type="submission" date="2018-07" db="EMBL/GenBank/DDBJ databases">
        <title>Draft genome sequence of Ancylomarina sp. M1P.</title>
        <authorList>
            <person name="Yadav S."/>
            <person name="Villanueva L."/>
            <person name="Damste J.S.S."/>
        </authorList>
    </citation>
    <scope>NUCLEOTIDE SEQUENCE [LARGE SCALE GENOMIC DNA]</scope>
    <source>
        <strain evidence="1 2">M1P</strain>
    </source>
</reference>
<proteinExistence type="predicted"/>
<protein>
    <submittedName>
        <fullName evidence="1">Uncharacterized protein</fullName>
    </submittedName>
</protein>
<evidence type="ECO:0000313" key="1">
    <source>
        <dbReference type="EMBL" id="RRG22061.1"/>
    </source>
</evidence>